<gene>
    <name evidence="1" type="ORF">FMOSSE_LOCUS1082</name>
</gene>
<evidence type="ECO:0000313" key="2">
    <source>
        <dbReference type="Proteomes" id="UP000789375"/>
    </source>
</evidence>
<accession>A0A9N8VAV8</accession>
<sequence>HLVRSDVGCIEINVVDHMRGIFIISSATSSEYELVRVLIFERYKGRFLRQVLFKDEFLIYE</sequence>
<comment type="caution">
    <text evidence="1">The sequence shown here is derived from an EMBL/GenBank/DDBJ whole genome shotgun (WGS) entry which is preliminary data.</text>
</comment>
<reference evidence="1" key="1">
    <citation type="submission" date="2021-06" db="EMBL/GenBank/DDBJ databases">
        <authorList>
            <person name="Kallberg Y."/>
            <person name="Tangrot J."/>
            <person name="Rosling A."/>
        </authorList>
    </citation>
    <scope>NUCLEOTIDE SEQUENCE</scope>
    <source>
        <strain evidence="1">87-6 pot B 2015</strain>
    </source>
</reference>
<organism evidence="1 2">
    <name type="scientific">Funneliformis mosseae</name>
    <name type="common">Endomycorrhizal fungus</name>
    <name type="synonym">Glomus mosseae</name>
    <dbReference type="NCBI Taxonomy" id="27381"/>
    <lineage>
        <taxon>Eukaryota</taxon>
        <taxon>Fungi</taxon>
        <taxon>Fungi incertae sedis</taxon>
        <taxon>Mucoromycota</taxon>
        <taxon>Glomeromycotina</taxon>
        <taxon>Glomeromycetes</taxon>
        <taxon>Glomerales</taxon>
        <taxon>Glomeraceae</taxon>
        <taxon>Funneliformis</taxon>
    </lineage>
</organism>
<dbReference type="EMBL" id="CAJVPP010000119">
    <property type="protein sequence ID" value="CAG8444690.1"/>
    <property type="molecule type" value="Genomic_DNA"/>
</dbReference>
<evidence type="ECO:0000313" key="1">
    <source>
        <dbReference type="EMBL" id="CAG8444690.1"/>
    </source>
</evidence>
<name>A0A9N8VAV8_FUNMO</name>
<feature type="non-terminal residue" evidence="1">
    <location>
        <position position="1"/>
    </location>
</feature>
<proteinExistence type="predicted"/>
<protein>
    <submittedName>
        <fullName evidence="1">14683_t:CDS:1</fullName>
    </submittedName>
</protein>
<keyword evidence="2" id="KW-1185">Reference proteome</keyword>
<dbReference type="Proteomes" id="UP000789375">
    <property type="component" value="Unassembled WGS sequence"/>
</dbReference>
<dbReference type="AlphaFoldDB" id="A0A9N8VAV8"/>